<name>A0A8X6LEZ8_TRICU</name>
<proteinExistence type="predicted"/>
<accession>A0A8X6LEZ8</accession>
<evidence type="ECO:0000313" key="1">
    <source>
        <dbReference type="EMBL" id="GFR07360.1"/>
    </source>
</evidence>
<dbReference type="AlphaFoldDB" id="A0A8X6LEZ8"/>
<sequence>MQGGRKEKKIKNRFSHLYVNENTASTSRIPLLPNFSRQSTFSTARHCLDIEESSSVSKEIILTNSVSAKDIRSSKHCYYRRHYSRAFYD</sequence>
<keyword evidence="2" id="KW-1185">Reference proteome</keyword>
<reference evidence="1" key="1">
    <citation type="submission" date="2020-07" db="EMBL/GenBank/DDBJ databases">
        <title>Multicomponent nature underlies the extraordinary mechanical properties of spider dragline silk.</title>
        <authorList>
            <person name="Kono N."/>
            <person name="Nakamura H."/>
            <person name="Mori M."/>
            <person name="Yoshida Y."/>
            <person name="Ohtoshi R."/>
            <person name="Malay A.D."/>
            <person name="Moran D.A.P."/>
            <person name="Tomita M."/>
            <person name="Numata K."/>
            <person name="Arakawa K."/>
        </authorList>
    </citation>
    <scope>NUCLEOTIDE SEQUENCE</scope>
</reference>
<gene>
    <name evidence="1" type="ORF">TNCT_43061</name>
</gene>
<organism evidence="1 2">
    <name type="scientific">Trichonephila clavata</name>
    <name type="common">Joro spider</name>
    <name type="synonym">Nephila clavata</name>
    <dbReference type="NCBI Taxonomy" id="2740835"/>
    <lineage>
        <taxon>Eukaryota</taxon>
        <taxon>Metazoa</taxon>
        <taxon>Ecdysozoa</taxon>
        <taxon>Arthropoda</taxon>
        <taxon>Chelicerata</taxon>
        <taxon>Arachnida</taxon>
        <taxon>Araneae</taxon>
        <taxon>Araneomorphae</taxon>
        <taxon>Entelegynae</taxon>
        <taxon>Araneoidea</taxon>
        <taxon>Nephilidae</taxon>
        <taxon>Trichonephila</taxon>
    </lineage>
</organism>
<protein>
    <submittedName>
        <fullName evidence="1">Uncharacterized protein</fullName>
    </submittedName>
</protein>
<dbReference type="EMBL" id="BMAO01016262">
    <property type="protein sequence ID" value="GFR07360.1"/>
    <property type="molecule type" value="Genomic_DNA"/>
</dbReference>
<dbReference type="Proteomes" id="UP000887116">
    <property type="component" value="Unassembled WGS sequence"/>
</dbReference>
<evidence type="ECO:0000313" key="2">
    <source>
        <dbReference type="Proteomes" id="UP000887116"/>
    </source>
</evidence>
<comment type="caution">
    <text evidence="1">The sequence shown here is derived from an EMBL/GenBank/DDBJ whole genome shotgun (WGS) entry which is preliminary data.</text>
</comment>